<dbReference type="Proteomes" id="UP000006729">
    <property type="component" value="Chromosome 5"/>
</dbReference>
<gene>
    <name evidence="2" type="ORF">POPTR_005G159400</name>
</gene>
<protein>
    <submittedName>
        <fullName evidence="2">Uncharacterized protein</fullName>
    </submittedName>
</protein>
<name>B9H6Y1_POPTR</name>
<accession>B9H6Y1</accession>
<reference evidence="2 3" key="1">
    <citation type="journal article" date="2006" name="Science">
        <title>The genome of black cottonwood, Populus trichocarpa (Torr. &amp; Gray).</title>
        <authorList>
            <person name="Tuskan G.A."/>
            <person name="Difazio S."/>
            <person name="Jansson S."/>
            <person name="Bohlmann J."/>
            <person name="Grigoriev I."/>
            <person name="Hellsten U."/>
            <person name="Putnam N."/>
            <person name="Ralph S."/>
            <person name="Rombauts S."/>
            <person name="Salamov A."/>
            <person name="Schein J."/>
            <person name="Sterck L."/>
            <person name="Aerts A."/>
            <person name="Bhalerao R.R."/>
            <person name="Bhalerao R.P."/>
            <person name="Blaudez D."/>
            <person name="Boerjan W."/>
            <person name="Brun A."/>
            <person name="Brunner A."/>
            <person name="Busov V."/>
            <person name="Campbell M."/>
            <person name="Carlson J."/>
            <person name="Chalot M."/>
            <person name="Chapman J."/>
            <person name="Chen G.L."/>
            <person name="Cooper D."/>
            <person name="Coutinho P.M."/>
            <person name="Couturier J."/>
            <person name="Covert S."/>
            <person name="Cronk Q."/>
            <person name="Cunningham R."/>
            <person name="Davis J."/>
            <person name="Degroeve S."/>
            <person name="Dejardin A."/>
            <person name="Depamphilis C."/>
            <person name="Detter J."/>
            <person name="Dirks B."/>
            <person name="Dubchak I."/>
            <person name="Duplessis S."/>
            <person name="Ehlting J."/>
            <person name="Ellis B."/>
            <person name="Gendler K."/>
            <person name="Goodstein D."/>
            <person name="Gribskov M."/>
            <person name="Grimwood J."/>
            <person name="Groover A."/>
            <person name="Gunter L."/>
            <person name="Hamberger B."/>
            <person name="Heinze B."/>
            <person name="Helariutta Y."/>
            <person name="Henrissat B."/>
            <person name="Holligan D."/>
            <person name="Holt R."/>
            <person name="Huang W."/>
            <person name="Islam-Faridi N."/>
            <person name="Jones S."/>
            <person name="Jones-Rhoades M."/>
            <person name="Jorgensen R."/>
            <person name="Joshi C."/>
            <person name="Kangasjarvi J."/>
            <person name="Karlsson J."/>
            <person name="Kelleher C."/>
            <person name="Kirkpatrick R."/>
            <person name="Kirst M."/>
            <person name="Kohler A."/>
            <person name="Kalluri U."/>
            <person name="Larimer F."/>
            <person name="Leebens-Mack J."/>
            <person name="Leple J.C."/>
            <person name="Locascio P."/>
            <person name="Lou Y."/>
            <person name="Lucas S."/>
            <person name="Martin F."/>
            <person name="Montanini B."/>
            <person name="Napoli C."/>
            <person name="Nelson D.R."/>
            <person name="Nelson C."/>
            <person name="Nieminen K."/>
            <person name="Nilsson O."/>
            <person name="Pereda V."/>
            <person name="Peter G."/>
            <person name="Philippe R."/>
            <person name="Pilate G."/>
            <person name="Poliakov A."/>
            <person name="Razumovskaya J."/>
            <person name="Richardson P."/>
            <person name="Rinaldi C."/>
            <person name="Ritland K."/>
            <person name="Rouze P."/>
            <person name="Ryaboy D."/>
            <person name="Schmutz J."/>
            <person name="Schrader J."/>
            <person name="Segerman B."/>
            <person name="Shin H."/>
            <person name="Siddiqui A."/>
            <person name="Sterky F."/>
            <person name="Terry A."/>
            <person name="Tsai C.J."/>
            <person name="Uberbacher E."/>
            <person name="Unneberg P."/>
            <person name="Vahala J."/>
            <person name="Wall K."/>
            <person name="Wessler S."/>
            <person name="Yang G."/>
            <person name="Yin T."/>
            <person name="Douglas C."/>
            <person name="Marra M."/>
            <person name="Sandberg G."/>
            <person name="Van de Peer Y."/>
            <person name="Rokhsar D."/>
        </authorList>
    </citation>
    <scope>NUCLEOTIDE SEQUENCE [LARGE SCALE GENOMIC DNA]</scope>
    <source>
        <strain evidence="3">cv. Nisqually</strain>
    </source>
</reference>
<keyword evidence="3" id="KW-1185">Reference proteome</keyword>
<proteinExistence type="predicted"/>
<sequence length="199" mass="23167">MWISWRASRQDLDMLFMVLLGIKHVYPLDRGFSFTMMVCFYGWLGDHLVSKQLRSQEPQVTPTIHEGWPFVCCQGWWRRMKKSKQGFGPGLAKDKQKPSHASHFPLLNSNAQSDSTSMVSFAFTIHPAREYQQRGRIDFSPNNESRRDKAMVDLAVLQRKRKGGKRALVLIRSIHTFEDRDSHPVEPHTDVYLDNTFRT</sequence>
<organism evidence="2 3">
    <name type="scientific">Populus trichocarpa</name>
    <name type="common">Western balsam poplar</name>
    <name type="synonym">Populus balsamifera subsp. trichocarpa</name>
    <dbReference type="NCBI Taxonomy" id="3694"/>
    <lineage>
        <taxon>Eukaryota</taxon>
        <taxon>Viridiplantae</taxon>
        <taxon>Streptophyta</taxon>
        <taxon>Embryophyta</taxon>
        <taxon>Tracheophyta</taxon>
        <taxon>Spermatophyta</taxon>
        <taxon>Magnoliopsida</taxon>
        <taxon>eudicotyledons</taxon>
        <taxon>Gunneridae</taxon>
        <taxon>Pentapetalae</taxon>
        <taxon>rosids</taxon>
        <taxon>fabids</taxon>
        <taxon>Malpighiales</taxon>
        <taxon>Salicaceae</taxon>
        <taxon>Saliceae</taxon>
        <taxon>Populus</taxon>
    </lineage>
</organism>
<evidence type="ECO:0000313" key="3">
    <source>
        <dbReference type="Proteomes" id="UP000006729"/>
    </source>
</evidence>
<evidence type="ECO:0000313" key="2">
    <source>
        <dbReference type="EMBL" id="PNT36958.1"/>
    </source>
</evidence>
<evidence type="ECO:0000256" key="1">
    <source>
        <dbReference type="SAM" id="MobiDB-lite"/>
    </source>
</evidence>
<dbReference type="InParanoid" id="B9H6Y1"/>
<feature type="region of interest" description="Disordered" evidence="1">
    <location>
        <begin position="87"/>
        <end position="109"/>
    </location>
</feature>
<dbReference type="HOGENOM" id="CLU_1374259_0_0_1"/>
<dbReference type="AlphaFoldDB" id="B9H6Y1"/>
<dbReference type="EMBL" id="CM009294">
    <property type="protein sequence ID" value="PNT36958.1"/>
    <property type="molecule type" value="Genomic_DNA"/>
</dbReference>